<evidence type="ECO:0000313" key="2">
    <source>
        <dbReference type="EMBL" id="EMA42940.1"/>
    </source>
</evidence>
<proteinExistence type="predicted"/>
<comment type="caution">
    <text evidence="2">The sequence shown here is derived from an EMBL/GenBank/DDBJ whole genome shotgun (WGS) entry which is preliminary data.</text>
</comment>
<protein>
    <submittedName>
        <fullName evidence="2">Uncharacterized protein</fullName>
    </submittedName>
</protein>
<name>M0MEV5_9EURY</name>
<keyword evidence="1" id="KW-1133">Transmembrane helix</keyword>
<gene>
    <name evidence="2" type="ORF">C446_03801</name>
</gene>
<dbReference type="Proteomes" id="UP000011607">
    <property type="component" value="Unassembled WGS sequence"/>
</dbReference>
<keyword evidence="1" id="KW-0812">Transmembrane</keyword>
<feature type="transmembrane region" description="Helical" evidence="1">
    <location>
        <begin position="18"/>
        <end position="41"/>
    </location>
</feature>
<reference evidence="2 3" key="1">
    <citation type="journal article" date="2014" name="PLoS Genet.">
        <title>Phylogenetically driven sequencing of extremely halophilic archaea reveals strategies for static and dynamic osmo-response.</title>
        <authorList>
            <person name="Becker E.A."/>
            <person name="Seitzer P.M."/>
            <person name="Tritt A."/>
            <person name="Larsen D."/>
            <person name="Krusor M."/>
            <person name="Yao A.I."/>
            <person name="Wu D."/>
            <person name="Madern D."/>
            <person name="Eisen J.A."/>
            <person name="Darling A.E."/>
            <person name="Facciotti M.T."/>
        </authorList>
    </citation>
    <scope>NUCLEOTIDE SEQUENCE [LARGE SCALE GENOMIC DNA]</scope>
    <source>
        <strain evidence="2 3">JCM 10879</strain>
    </source>
</reference>
<keyword evidence="1" id="KW-0472">Membrane</keyword>
<dbReference type="RefSeq" id="WP_006671720.1">
    <property type="nucleotide sequence ID" value="NZ_AOMA01000048.1"/>
</dbReference>
<evidence type="ECO:0000256" key="1">
    <source>
        <dbReference type="SAM" id="Phobius"/>
    </source>
</evidence>
<evidence type="ECO:0000313" key="3">
    <source>
        <dbReference type="Proteomes" id="UP000011607"/>
    </source>
</evidence>
<organism evidence="2 3">
    <name type="scientific">Halobiforma nitratireducens JCM 10879</name>
    <dbReference type="NCBI Taxonomy" id="1227454"/>
    <lineage>
        <taxon>Archaea</taxon>
        <taxon>Methanobacteriati</taxon>
        <taxon>Methanobacteriota</taxon>
        <taxon>Stenosarchaea group</taxon>
        <taxon>Halobacteria</taxon>
        <taxon>Halobacteriales</taxon>
        <taxon>Natrialbaceae</taxon>
        <taxon>Halobiforma</taxon>
    </lineage>
</organism>
<keyword evidence="3" id="KW-1185">Reference proteome</keyword>
<dbReference type="AlphaFoldDB" id="M0MEV5"/>
<sequence>MVTERSGSEGIAGDRAQLILIGALALAFIILGVVVVFNGVLYTETISSGSSGQAASEATVTEHEINTGIAGLAHRTNTDNELDDATQFEAELDVEAFTASYLETTANSQPAATGVEFVRVTESANVVTADADGVAGERIATAGSHTDPHRIGHLSFELEHTGAGGEITVSVDDTEGTEEEIVIEETENGFEIDGDGTCSVDVDTGEPVWIDLVSGTVGPSPDDCLDPTWIIPPEEYVVEVDREEEGIEGTLELVTKGDEDDVGPEADRDYGAWSIEVQVTYTSETTYFSRTQPVSIYEGSEVHT</sequence>
<dbReference type="EMBL" id="AOMA01000048">
    <property type="protein sequence ID" value="EMA42940.1"/>
    <property type="molecule type" value="Genomic_DNA"/>
</dbReference>
<dbReference type="OrthoDB" id="169896at2157"/>
<dbReference type="PATRIC" id="fig|1227454.3.peg.737"/>
<dbReference type="STRING" id="1227454.C446_03801"/>
<accession>M0MEV5</accession>
<dbReference type="eggNOG" id="arCOG07777">
    <property type="taxonomic scope" value="Archaea"/>
</dbReference>